<name>A0A813ELC0_POLGL</name>
<dbReference type="AlphaFoldDB" id="A0A813ELC0"/>
<keyword evidence="4" id="KW-1185">Reference proteome</keyword>
<dbReference type="CDD" id="cd18787">
    <property type="entry name" value="SF2_C_DEAD"/>
    <property type="match status" value="1"/>
</dbReference>
<dbReference type="PANTHER" id="PTHR47958">
    <property type="entry name" value="ATP-DEPENDENT RNA HELICASE DBP3"/>
    <property type="match status" value="1"/>
</dbReference>
<dbReference type="EMBL" id="CAJNNV010010909">
    <property type="protein sequence ID" value="CAE8599235.1"/>
    <property type="molecule type" value="Genomic_DNA"/>
</dbReference>
<dbReference type="Proteomes" id="UP000654075">
    <property type="component" value="Unassembled WGS sequence"/>
</dbReference>
<feature type="compositionally biased region" description="Low complexity" evidence="1">
    <location>
        <begin position="274"/>
        <end position="285"/>
    </location>
</feature>
<dbReference type="Gene3D" id="3.40.50.300">
    <property type="entry name" value="P-loop containing nucleotide triphosphate hydrolases"/>
    <property type="match status" value="1"/>
</dbReference>
<feature type="domain" description="Helicase C-terminal" evidence="2">
    <location>
        <begin position="64"/>
        <end position="224"/>
    </location>
</feature>
<feature type="region of interest" description="Disordered" evidence="1">
    <location>
        <begin position="260"/>
        <end position="285"/>
    </location>
</feature>
<dbReference type="PROSITE" id="PS51194">
    <property type="entry name" value="HELICASE_CTER"/>
    <property type="match status" value="1"/>
</dbReference>
<comment type="caution">
    <text evidence="3">The sequence shown here is derived from an EMBL/GenBank/DDBJ whole genome shotgun (WGS) entry which is preliminary data.</text>
</comment>
<dbReference type="InterPro" id="IPR027417">
    <property type="entry name" value="P-loop_NTPase"/>
</dbReference>
<evidence type="ECO:0000256" key="1">
    <source>
        <dbReference type="SAM" id="MobiDB-lite"/>
    </source>
</evidence>
<protein>
    <recommendedName>
        <fullName evidence="2">Helicase C-terminal domain-containing protein</fullName>
    </recommendedName>
</protein>
<gene>
    <name evidence="3" type="ORF">PGLA1383_LOCUS17597</name>
</gene>
<proteinExistence type="predicted"/>
<evidence type="ECO:0000313" key="3">
    <source>
        <dbReference type="EMBL" id="CAE8599235.1"/>
    </source>
</evidence>
<evidence type="ECO:0000313" key="4">
    <source>
        <dbReference type="Proteomes" id="UP000654075"/>
    </source>
</evidence>
<evidence type="ECO:0000259" key="2">
    <source>
        <dbReference type="PROSITE" id="PS51194"/>
    </source>
</evidence>
<accession>A0A813ELC0</accession>
<organism evidence="3 4">
    <name type="scientific">Polarella glacialis</name>
    <name type="common">Dinoflagellate</name>
    <dbReference type="NCBI Taxonomy" id="89957"/>
    <lineage>
        <taxon>Eukaryota</taxon>
        <taxon>Sar</taxon>
        <taxon>Alveolata</taxon>
        <taxon>Dinophyceae</taxon>
        <taxon>Suessiales</taxon>
        <taxon>Suessiaceae</taxon>
        <taxon>Polarella</taxon>
    </lineage>
</organism>
<dbReference type="InterPro" id="IPR001650">
    <property type="entry name" value="Helicase_C-like"/>
</dbReference>
<sequence>DILGISSLCIRRRLTMLFSATWTSQTETFAIILRSGAVRVTVAGIPRVIVQEVELIPKANRARRLRDLLREFGAGAKVLVFVLFRREAKSVAKMLEDDGTPAWSLAGNMSQAARTFTMQAFRDAKCGGVGGSDSLTSASGPAVMVATDVAARGLDVPDVTHVVNYSLGLSVDGYVHRIGRCGRAGRQGTAVTFVTDGDERYAGPLLKLLDEARQPVPPGLRDMAKGFQKSGGKAKYSVQLSKAGGEVKLVSKVKVQAAVNDEEDAPVKGSGVSQRLPTTRQRPPR</sequence>
<dbReference type="OrthoDB" id="10470157at2759"/>
<reference evidence="3" key="1">
    <citation type="submission" date="2021-02" db="EMBL/GenBank/DDBJ databases">
        <authorList>
            <person name="Dougan E. K."/>
            <person name="Rhodes N."/>
            <person name="Thang M."/>
            <person name="Chan C."/>
        </authorList>
    </citation>
    <scope>NUCLEOTIDE SEQUENCE</scope>
</reference>
<dbReference type="Pfam" id="PF00271">
    <property type="entry name" value="Helicase_C"/>
    <property type="match status" value="1"/>
</dbReference>
<dbReference type="SUPFAM" id="SSF52540">
    <property type="entry name" value="P-loop containing nucleoside triphosphate hydrolases"/>
    <property type="match status" value="1"/>
</dbReference>
<feature type="non-terminal residue" evidence="3">
    <location>
        <position position="1"/>
    </location>
</feature>
<dbReference type="SMART" id="SM00490">
    <property type="entry name" value="HELICc"/>
    <property type="match status" value="1"/>
</dbReference>